<evidence type="ECO:0000313" key="1">
    <source>
        <dbReference type="EMBL" id="ERL88761.1"/>
    </source>
</evidence>
<dbReference type="EMBL" id="KB632095">
    <property type="protein sequence ID" value="ERL88761.1"/>
    <property type="molecule type" value="Genomic_DNA"/>
</dbReference>
<protein>
    <submittedName>
        <fullName evidence="1">Uncharacterized protein</fullName>
    </submittedName>
</protein>
<dbReference type="OrthoDB" id="6333343at2759"/>
<sequence>MMVVFIGENPNYVPIPALRTRATPPSEEDSDWQNPLDTWDREYRRVRFNNTKVQHIEAECQDDYMKIRVGFNGTFSGLVYSADALLFLDAVYTA</sequence>
<accession>U4UDU1</accession>
<evidence type="ECO:0000313" key="2">
    <source>
        <dbReference type="Proteomes" id="UP000030742"/>
    </source>
</evidence>
<name>U4UDU1_DENPD</name>
<gene>
    <name evidence="1" type="ORF">D910_06143</name>
</gene>
<reference evidence="1 2" key="1">
    <citation type="journal article" date="2013" name="Genome Biol.">
        <title>Draft genome of the mountain pine beetle, Dendroctonus ponderosae Hopkins, a major forest pest.</title>
        <authorList>
            <person name="Keeling C.I."/>
            <person name="Yuen M.M."/>
            <person name="Liao N.Y."/>
            <person name="Docking T.R."/>
            <person name="Chan S.K."/>
            <person name="Taylor G.A."/>
            <person name="Palmquist D.L."/>
            <person name="Jackman S.D."/>
            <person name="Nguyen A."/>
            <person name="Li M."/>
            <person name="Henderson H."/>
            <person name="Janes J.K."/>
            <person name="Zhao Y."/>
            <person name="Pandoh P."/>
            <person name="Moore R."/>
            <person name="Sperling F.A."/>
            <person name="Huber D.P."/>
            <person name="Birol I."/>
            <person name="Jones S.J."/>
            <person name="Bohlmann J."/>
        </authorList>
    </citation>
    <scope>NUCLEOTIDE SEQUENCE</scope>
</reference>
<organism evidence="1 2">
    <name type="scientific">Dendroctonus ponderosae</name>
    <name type="common">Mountain pine beetle</name>
    <dbReference type="NCBI Taxonomy" id="77166"/>
    <lineage>
        <taxon>Eukaryota</taxon>
        <taxon>Metazoa</taxon>
        <taxon>Ecdysozoa</taxon>
        <taxon>Arthropoda</taxon>
        <taxon>Hexapoda</taxon>
        <taxon>Insecta</taxon>
        <taxon>Pterygota</taxon>
        <taxon>Neoptera</taxon>
        <taxon>Endopterygota</taxon>
        <taxon>Coleoptera</taxon>
        <taxon>Polyphaga</taxon>
        <taxon>Cucujiformia</taxon>
        <taxon>Curculionidae</taxon>
        <taxon>Scolytinae</taxon>
        <taxon>Dendroctonus</taxon>
    </lineage>
</organism>
<dbReference type="Proteomes" id="UP000030742">
    <property type="component" value="Unassembled WGS sequence"/>
</dbReference>
<dbReference type="AlphaFoldDB" id="U4UDU1"/>
<proteinExistence type="predicted"/>